<accession>A0A9W6MN37</accession>
<evidence type="ECO:0000259" key="1">
    <source>
        <dbReference type="Pfam" id="PF10000"/>
    </source>
</evidence>
<gene>
    <name evidence="2" type="ORF">GCM10017621_16880</name>
</gene>
<keyword evidence="3" id="KW-1185">Reference proteome</keyword>
<sequence length="136" mass="14267">MHGETDLETLLKGLSARLHPGVWAFATLPPGMPEPAGLSPLMRYVEDEGVTLIVDAAAATDAGLETVFPCRRITLQIHSALEAVGFMAAIAQALAGAGIGCNPVAGYFHDHLFVPVDRAEDALAVLERLSAGSDFD</sequence>
<dbReference type="Proteomes" id="UP001143486">
    <property type="component" value="Unassembled WGS sequence"/>
</dbReference>
<dbReference type="AlphaFoldDB" id="A0A9W6MN37"/>
<dbReference type="PANTHER" id="PTHR39199">
    <property type="entry name" value="BLR5128 PROTEIN"/>
    <property type="match status" value="1"/>
</dbReference>
<organism evidence="2 3">
    <name type="scientific">Maricaulis virginensis</name>
    <dbReference type="NCBI Taxonomy" id="144022"/>
    <lineage>
        <taxon>Bacteria</taxon>
        <taxon>Pseudomonadati</taxon>
        <taxon>Pseudomonadota</taxon>
        <taxon>Alphaproteobacteria</taxon>
        <taxon>Maricaulales</taxon>
        <taxon>Maricaulaceae</taxon>
        <taxon>Maricaulis</taxon>
    </lineage>
</organism>
<dbReference type="PANTHER" id="PTHR39199:SF1">
    <property type="entry name" value="BLR5128 PROTEIN"/>
    <property type="match status" value="1"/>
</dbReference>
<dbReference type="InterPro" id="IPR045865">
    <property type="entry name" value="ACT-like_dom_sf"/>
</dbReference>
<reference evidence="2" key="1">
    <citation type="journal article" date="2014" name="Int. J. Syst. Evol. Microbiol.">
        <title>Complete genome sequence of Corynebacterium casei LMG S-19264T (=DSM 44701T), isolated from a smear-ripened cheese.</title>
        <authorList>
            <consortium name="US DOE Joint Genome Institute (JGI-PGF)"/>
            <person name="Walter F."/>
            <person name="Albersmeier A."/>
            <person name="Kalinowski J."/>
            <person name="Ruckert C."/>
        </authorList>
    </citation>
    <scope>NUCLEOTIDE SEQUENCE</scope>
    <source>
        <strain evidence="2">VKM B-1513</strain>
    </source>
</reference>
<evidence type="ECO:0000313" key="3">
    <source>
        <dbReference type="Proteomes" id="UP001143486"/>
    </source>
</evidence>
<dbReference type="RefSeq" id="WP_271186550.1">
    <property type="nucleotide sequence ID" value="NZ_BSFE01000004.1"/>
</dbReference>
<feature type="domain" description="DUF2241" evidence="1">
    <location>
        <begin position="3"/>
        <end position="71"/>
    </location>
</feature>
<evidence type="ECO:0000313" key="2">
    <source>
        <dbReference type="EMBL" id="GLK52180.1"/>
    </source>
</evidence>
<name>A0A9W6MN37_9PROT</name>
<comment type="caution">
    <text evidence="2">The sequence shown here is derived from an EMBL/GenBank/DDBJ whole genome shotgun (WGS) entry which is preliminary data.</text>
</comment>
<dbReference type="InterPro" id="IPR018717">
    <property type="entry name" value="DUF2241"/>
</dbReference>
<reference evidence="2" key="2">
    <citation type="submission" date="2023-01" db="EMBL/GenBank/DDBJ databases">
        <authorList>
            <person name="Sun Q."/>
            <person name="Evtushenko L."/>
        </authorList>
    </citation>
    <scope>NUCLEOTIDE SEQUENCE</scope>
    <source>
        <strain evidence="2">VKM B-1513</strain>
    </source>
</reference>
<dbReference type="Gene3D" id="3.30.2130.10">
    <property type="entry name" value="VC0802-like"/>
    <property type="match status" value="1"/>
</dbReference>
<protein>
    <recommendedName>
        <fullName evidence="1">DUF2241 domain-containing protein</fullName>
    </recommendedName>
</protein>
<dbReference type="Pfam" id="PF10000">
    <property type="entry name" value="ACT_3"/>
    <property type="match status" value="1"/>
</dbReference>
<dbReference type="EMBL" id="BSFE01000004">
    <property type="protein sequence ID" value="GLK52180.1"/>
    <property type="molecule type" value="Genomic_DNA"/>
</dbReference>
<dbReference type="SUPFAM" id="SSF55021">
    <property type="entry name" value="ACT-like"/>
    <property type="match status" value="2"/>
</dbReference>
<proteinExistence type="predicted"/>